<evidence type="ECO:0000256" key="9">
    <source>
        <dbReference type="ARBA" id="ARBA00023136"/>
    </source>
</evidence>
<evidence type="ECO:0000256" key="2">
    <source>
        <dbReference type="ARBA" id="ARBA00004162"/>
    </source>
</evidence>
<evidence type="ECO:0000256" key="4">
    <source>
        <dbReference type="ARBA" id="ARBA00022475"/>
    </source>
</evidence>
<comment type="caution">
    <text evidence="11">The sequence shown here is derived from an EMBL/GenBank/DDBJ whole genome shotgun (WGS) entry which is preliminary data.</text>
</comment>
<proteinExistence type="inferred from homology"/>
<reference evidence="12" key="1">
    <citation type="journal article" date="2019" name="Int. J. Syst. Evol. Microbiol.">
        <title>The Global Catalogue of Microorganisms (GCM) 10K type strain sequencing project: providing services to taxonomists for standard genome sequencing and annotation.</title>
        <authorList>
            <consortium name="The Broad Institute Genomics Platform"/>
            <consortium name="The Broad Institute Genome Sequencing Center for Infectious Disease"/>
            <person name="Wu L."/>
            <person name="Ma J."/>
        </authorList>
    </citation>
    <scope>NUCLEOTIDE SEQUENCE [LARGE SCALE GENOMIC DNA]</scope>
    <source>
        <strain evidence="12">TISTR 2562</strain>
    </source>
</reference>
<protein>
    <recommendedName>
        <fullName evidence="10">Flagellar protein FliL</fullName>
    </recommendedName>
</protein>
<keyword evidence="11" id="KW-0969">Cilium</keyword>
<keyword evidence="11" id="KW-0966">Cell projection</keyword>
<dbReference type="PANTHER" id="PTHR35091">
    <property type="entry name" value="FLAGELLAR PROTEIN FLIL"/>
    <property type="match status" value="1"/>
</dbReference>
<dbReference type="EMBL" id="JBHUMP010000048">
    <property type="protein sequence ID" value="MFD2741715.1"/>
    <property type="molecule type" value="Genomic_DNA"/>
</dbReference>
<evidence type="ECO:0000256" key="6">
    <source>
        <dbReference type="ARBA" id="ARBA00022692"/>
    </source>
</evidence>
<keyword evidence="10" id="KW-0997">Cell inner membrane</keyword>
<keyword evidence="6 10" id="KW-0812">Transmembrane</keyword>
<evidence type="ECO:0000256" key="10">
    <source>
        <dbReference type="RuleBase" id="RU364125"/>
    </source>
</evidence>
<dbReference type="Proteomes" id="UP001597474">
    <property type="component" value="Unassembled WGS sequence"/>
</dbReference>
<dbReference type="PANTHER" id="PTHR35091:SF2">
    <property type="entry name" value="FLAGELLAR PROTEIN FLIL"/>
    <property type="match status" value="1"/>
</dbReference>
<dbReference type="Pfam" id="PF03748">
    <property type="entry name" value="FliL"/>
    <property type="match status" value="1"/>
</dbReference>
<evidence type="ECO:0000256" key="8">
    <source>
        <dbReference type="ARBA" id="ARBA00022989"/>
    </source>
</evidence>
<comment type="subcellular location">
    <subcellularLocation>
        <location evidence="10">Cell inner membrane</location>
    </subcellularLocation>
    <subcellularLocation>
        <location evidence="2">Cell membrane</location>
        <topology evidence="2">Single-pass membrane protein</topology>
    </subcellularLocation>
</comment>
<keyword evidence="4" id="KW-1003">Cell membrane</keyword>
<comment type="function">
    <text evidence="1 10">Controls the rotational direction of flagella during chemotaxis.</text>
</comment>
<evidence type="ECO:0000313" key="11">
    <source>
        <dbReference type="EMBL" id="MFD2741715.1"/>
    </source>
</evidence>
<evidence type="ECO:0000256" key="7">
    <source>
        <dbReference type="ARBA" id="ARBA00022779"/>
    </source>
</evidence>
<organism evidence="11 12">
    <name type="scientific">Sulfitobacter aestuarii</name>
    <dbReference type="NCBI Taxonomy" id="2161676"/>
    <lineage>
        <taxon>Bacteria</taxon>
        <taxon>Pseudomonadati</taxon>
        <taxon>Pseudomonadota</taxon>
        <taxon>Alphaproteobacteria</taxon>
        <taxon>Rhodobacterales</taxon>
        <taxon>Roseobacteraceae</taxon>
        <taxon>Sulfitobacter</taxon>
    </lineage>
</organism>
<name>A0ABW5U7C0_9RHOB</name>
<accession>A0ABW5U7C0</accession>
<keyword evidence="9 10" id="KW-0472">Membrane</keyword>
<evidence type="ECO:0000256" key="5">
    <source>
        <dbReference type="ARBA" id="ARBA00022500"/>
    </source>
</evidence>
<keyword evidence="7 10" id="KW-0283">Flagellar rotation</keyword>
<evidence type="ECO:0000256" key="3">
    <source>
        <dbReference type="ARBA" id="ARBA00008281"/>
    </source>
</evidence>
<feature type="transmembrane region" description="Helical" evidence="10">
    <location>
        <begin position="20"/>
        <end position="44"/>
    </location>
</feature>
<evidence type="ECO:0000256" key="1">
    <source>
        <dbReference type="ARBA" id="ARBA00002254"/>
    </source>
</evidence>
<comment type="similarity">
    <text evidence="3 10">Belongs to the FliL family.</text>
</comment>
<dbReference type="RefSeq" id="WP_386376142.1">
    <property type="nucleotide sequence ID" value="NZ_JBHUMP010000048.1"/>
</dbReference>
<keyword evidence="11" id="KW-0282">Flagellum</keyword>
<gene>
    <name evidence="11" type="primary">fliL</name>
    <name evidence="11" type="ORF">ACFSUD_19340</name>
</gene>
<keyword evidence="8 10" id="KW-1133">Transmembrane helix</keyword>
<keyword evidence="12" id="KW-1185">Reference proteome</keyword>
<keyword evidence="5 10" id="KW-0145">Chemotaxis</keyword>
<evidence type="ECO:0000313" key="12">
    <source>
        <dbReference type="Proteomes" id="UP001597474"/>
    </source>
</evidence>
<sequence length="162" mass="17738">MPESEINDEEPPKKGSKLPLLIGLSLALLGGVGGFFAVSSGIILRPDPETTTSQATEVDSQAADVAFVPVDPVTISLLPPSQSRHLIFRAQLEVPSQHQAEVERLLPRVVDVINSYLRALQLSDIEDPTALTRLRAQILRRVQIVAGRERVNDLLVMEFVLN</sequence>
<dbReference type="InterPro" id="IPR005503">
    <property type="entry name" value="FliL"/>
</dbReference>